<protein>
    <recommendedName>
        <fullName evidence="3">ATPase domain-containing protein</fullName>
    </recommendedName>
</protein>
<dbReference type="SUPFAM" id="SSF52540">
    <property type="entry name" value="P-loop containing nucleoside triphosphate hydrolases"/>
    <property type="match status" value="1"/>
</dbReference>
<dbReference type="PANTHER" id="PTHR34301:SF8">
    <property type="entry name" value="ATPASE DOMAIN-CONTAINING PROTEIN"/>
    <property type="match status" value="1"/>
</dbReference>
<reference evidence="1 2" key="1">
    <citation type="submission" date="2016-09" db="EMBL/GenBank/DDBJ databases">
        <title>Pseudoalteromonas amylolytica sp. nov., isolated from the surface seawater.</title>
        <authorList>
            <person name="Wu Y.-H."/>
            <person name="Cheng H."/>
            <person name="Jin X.-B."/>
            <person name="Wang C.-S."/>
            <person name="Xu X.-W."/>
        </authorList>
    </citation>
    <scope>NUCLEOTIDE SEQUENCE [LARGE SCALE GENOMIC DNA]</scope>
    <source>
        <strain evidence="1 2">JW1</strain>
    </source>
</reference>
<dbReference type="InterPro" id="IPR027417">
    <property type="entry name" value="P-loop_NTPase"/>
</dbReference>
<dbReference type="OrthoDB" id="8576717at2"/>
<organism evidence="1 2">
    <name type="scientific">Pseudoalteromonas amylolytica</name>
    <dbReference type="NCBI Taxonomy" id="1859457"/>
    <lineage>
        <taxon>Bacteria</taxon>
        <taxon>Pseudomonadati</taxon>
        <taxon>Pseudomonadota</taxon>
        <taxon>Gammaproteobacteria</taxon>
        <taxon>Alteromonadales</taxon>
        <taxon>Pseudoalteromonadaceae</taxon>
        <taxon>Pseudoalteromonas</taxon>
    </lineage>
</organism>
<name>A0A1S1MPL4_9GAMM</name>
<dbReference type="STRING" id="1859457.BET10_00400"/>
<gene>
    <name evidence="1" type="ORF">BET10_00400</name>
</gene>
<dbReference type="Gene3D" id="3.40.50.300">
    <property type="entry name" value="P-loop containing nucleotide triphosphate hydrolases"/>
    <property type="match status" value="1"/>
</dbReference>
<dbReference type="Proteomes" id="UP000179786">
    <property type="component" value="Unassembled WGS sequence"/>
</dbReference>
<evidence type="ECO:0000313" key="1">
    <source>
        <dbReference type="EMBL" id="OHU87113.1"/>
    </source>
</evidence>
<proteinExistence type="predicted"/>
<dbReference type="EMBL" id="MKJU01000035">
    <property type="protein sequence ID" value="OHU87113.1"/>
    <property type="molecule type" value="Genomic_DNA"/>
</dbReference>
<evidence type="ECO:0008006" key="3">
    <source>
        <dbReference type="Google" id="ProtNLM"/>
    </source>
</evidence>
<comment type="caution">
    <text evidence="1">The sequence shown here is derived from an EMBL/GenBank/DDBJ whole genome shotgun (WGS) entry which is preliminary data.</text>
</comment>
<dbReference type="RefSeq" id="WP_070987587.1">
    <property type="nucleotide sequence ID" value="NZ_MKJU01000035.1"/>
</dbReference>
<dbReference type="PANTHER" id="PTHR34301">
    <property type="entry name" value="DNA-BINDING PROTEIN-RELATED"/>
    <property type="match status" value="1"/>
</dbReference>
<keyword evidence="2" id="KW-1185">Reference proteome</keyword>
<sequence length="369" mass="41827">MKKINWHFQRKALAESYLQTVYQGAVSRIALLDVRRTGKTTFLLKDLYPIALDNGFIPVYVNLWGEPENPTLAITQALSSTLNVLNQSVKGKLSDIANSEIKKLEVGNNVFGKATIEFSDSNAHKPSQSELYKINQLVEALFNKCGDKALIIIDEIQHLASSEKFLSVQHALRTALDTYSDISVVFAGSSRSGVNAMFTDKDRPFYDSAFMIDFPRLGDEFVKHCCDTLSKHFNLHYDPLEVGDFYEEIDKSPFWMMKLMTYLMANQTSLKEGREYIKALMIQDGDFENLKKRLRELDIAVLSLIKKGCTALYSTSTIEKLSKITKSDITTSAVQTSVKKLKSMVIISQYGEKYYIESPGFIKYLEDNM</sequence>
<accession>A0A1S1MPL4</accession>
<dbReference type="AlphaFoldDB" id="A0A1S1MPL4"/>
<evidence type="ECO:0000313" key="2">
    <source>
        <dbReference type="Proteomes" id="UP000179786"/>
    </source>
</evidence>